<comment type="cofactor">
    <cofactor evidence="9">
        <name>Zn(2+)</name>
        <dbReference type="ChEBI" id="CHEBI:29105"/>
    </cofactor>
    <text evidence="9">Binds 1 zinc ion per subunit.</text>
</comment>
<keyword evidence="9" id="KW-0121">Carboxypeptidase</keyword>
<evidence type="ECO:0000256" key="3">
    <source>
        <dbReference type="ARBA" id="ARBA00023157"/>
    </source>
</evidence>
<evidence type="ECO:0000313" key="11">
    <source>
        <dbReference type="EMBL" id="KPJ05461.1"/>
    </source>
</evidence>
<keyword evidence="2" id="KW-0732">Signal</keyword>
<keyword evidence="10" id="KW-0812">Transmembrane</keyword>
<evidence type="ECO:0000256" key="2">
    <source>
        <dbReference type="ARBA" id="ARBA00022729"/>
    </source>
</evidence>
<dbReference type="GO" id="GO:0046872">
    <property type="term" value="F:metal ion binding"/>
    <property type="evidence" value="ECO:0007669"/>
    <property type="project" value="UniProtKB-KW"/>
</dbReference>
<keyword evidence="9" id="KW-0482">Metalloprotease</keyword>
<dbReference type="SUPFAM" id="SSF55486">
    <property type="entry name" value="Metalloproteases ('zincins'), catalytic domain"/>
    <property type="match status" value="1"/>
</dbReference>
<keyword evidence="9" id="KW-0862">Zinc</keyword>
<keyword evidence="9" id="KW-0378">Hydrolase</keyword>
<dbReference type="CDD" id="cd06461">
    <property type="entry name" value="M2_ACE"/>
    <property type="match status" value="1"/>
</dbReference>
<dbReference type="GO" id="GO:0005615">
    <property type="term" value="C:extracellular space"/>
    <property type="evidence" value="ECO:0007669"/>
    <property type="project" value="TreeGrafter"/>
</dbReference>
<evidence type="ECO:0000256" key="4">
    <source>
        <dbReference type="ARBA" id="ARBA00023180"/>
    </source>
</evidence>
<dbReference type="GO" id="GO:0008237">
    <property type="term" value="F:metallopeptidase activity"/>
    <property type="evidence" value="ECO:0007669"/>
    <property type="project" value="UniProtKB-KW"/>
</dbReference>
<evidence type="ECO:0000256" key="8">
    <source>
        <dbReference type="PROSITE-ProRule" id="PRU01355"/>
    </source>
</evidence>
<keyword evidence="9" id="KW-0479">Metal-binding</keyword>
<evidence type="ECO:0000256" key="10">
    <source>
        <dbReference type="SAM" id="Phobius"/>
    </source>
</evidence>
<protein>
    <recommendedName>
        <fullName evidence="9">Angiotensin-converting enzyme</fullName>
        <ecNumber evidence="9">3.4.-.-</ecNumber>
    </recommendedName>
</protein>
<comment type="caution">
    <text evidence="8">Lacks conserved residue(s) required for the propagation of feature annotation.</text>
</comment>
<evidence type="ECO:0000313" key="12">
    <source>
        <dbReference type="Proteomes" id="UP000053268"/>
    </source>
</evidence>
<keyword evidence="3 7" id="KW-1015">Disulfide bond</keyword>
<dbReference type="GO" id="GO:0004180">
    <property type="term" value="F:carboxypeptidase activity"/>
    <property type="evidence" value="ECO:0007669"/>
    <property type="project" value="UniProtKB-KW"/>
</dbReference>
<sequence length="385" mass="44490">MPCGYCSETAKKVLFMMLKILGELALVGAIASVFIVAAQGRAAERAAEEAAGREYMWKLNELTSNLLNRKTIASWNYESNITEHNEQIQMQVFLEVAEEQKEYWKETMTYLWREFEDEDLKRMFKKYSQLGTAALPEDLNQRLIQAVNNMQATYAKATICDFKERSKCDLHVEPDVTNVFAQSQDAEELKYTWVEWHKAAGAPSRGNFTEYVQMNNEAAKLNGYDTAAEWWLSEYEQDDSEDQFLALWQQVKPLYQQIHAYVRRHLRLKYGDSVVPAKGPIPAHLLGNIWAQTWGGVEKFTRPYPDKPDVDITAALISQNYTALKMFKTAEEFFTSLNLSGMPDLFWERSIIEKPDDGRDMVCHASAWDFYDGEDFRQALFISYL</sequence>
<dbReference type="Gene3D" id="1.10.1370.30">
    <property type="match status" value="1"/>
</dbReference>
<keyword evidence="12" id="KW-1185">Reference proteome</keyword>
<dbReference type="GO" id="GO:0006508">
    <property type="term" value="P:proteolysis"/>
    <property type="evidence" value="ECO:0007669"/>
    <property type="project" value="UniProtKB-KW"/>
</dbReference>
<accession>A0A194QPQ4</accession>
<dbReference type="Proteomes" id="UP000053268">
    <property type="component" value="Unassembled WGS sequence"/>
</dbReference>
<reference evidence="11 12" key="1">
    <citation type="journal article" date="2015" name="Nat. Commun.">
        <title>Outbred genome sequencing and CRISPR/Cas9 gene editing in butterflies.</title>
        <authorList>
            <person name="Li X."/>
            <person name="Fan D."/>
            <person name="Zhang W."/>
            <person name="Liu G."/>
            <person name="Zhang L."/>
            <person name="Zhao L."/>
            <person name="Fang X."/>
            <person name="Chen L."/>
            <person name="Dong Y."/>
            <person name="Chen Y."/>
            <person name="Ding Y."/>
            <person name="Zhao R."/>
            <person name="Feng M."/>
            <person name="Zhu Y."/>
            <person name="Feng Y."/>
            <person name="Jiang X."/>
            <person name="Zhu D."/>
            <person name="Xiang H."/>
            <person name="Feng X."/>
            <person name="Li S."/>
            <person name="Wang J."/>
            <person name="Zhang G."/>
            <person name="Kronforst M.R."/>
            <person name="Wang W."/>
        </authorList>
    </citation>
    <scope>NUCLEOTIDE SEQUENCE [LARGE SCALE GENOMIC DNA]</scope>
    <source>
        <strain evidence="11">Ya'a_city_454_Px</strain>
        <tissue evidence="11">Whole body</tissue>
    </source>
</reference>
<evidence type="ECO:0000256" key="1">
    <source>
        <dbReference type="ARBA" id="ARBA00008139"/>
    </source>
</evidence>
<feature type="transmembrane region" description="Helical" evidence="10">
    <location>
        <begin position="20"/>
        <end position="38"/>
    </location>
</feature>
<keyword evidence="9" id="KW-0645">Protease</keyword>
<evidence type="ECO:0000256" key="6">
    <source>
        <dbReference type="PIRSR" id="PIRSR601548-2"/>
    </source>
</evidence>
<dbReference type="InterPro" id="IPR001548">
    <property type="entry name" value="Peptidase_M2"/>
</dbReference>
<dbReference type="AlphaFoldDB" id="A0A194QPQ4"/>
<name>A0A194QPQ4_PAPXU</name>
<organism evidence="11 12">
    <name type="scientific">Papilio xuthus</name>
    <name type="common">Asian swallowtail butterfly</name>
    <dbReference type="NCBI Taxonomy" id="66420"/>
    <lineage>
        <taxon>Eukaryota</taxon>
        <taxon>Metazoa</taxon>
        <taxon>Ecdysozoa</taxon>
        <taxon>Arthropoda</taxon>
        <taxon>Hexapoda</taxon>
        <taxon>Insecta</taxon>
        <taxon>Pterygota</taxon>
        <taxon>Neoptera</taxon>
        <taxon>Endopterygota</taxon>
        <taxon>Lepidoptera</taxon>
        <taxon>Glossata</taxon>
        <taxon>Ditrysia</taxon>
        <taxon>Papilionoidea</taxon>
        <taxon>Papilionidae</taxon>
        <taxon>Papilioninae</taxon>
        <taxon>Papilio</taxon>
    </lineage>
</organism>
<evidence type="ECO:0000256" key="9">
    <source>
        <dbReference type="RuleBase" id="RU361144"/>
    </source>
</evidence>
<evidence type="ECO:0000256" key="5">
    <source>
        <dbReference type="PIRSR" id="PIRSR601548-10"/>
    </source>
</evidence>
<dbReference type="PROSITE" id="PS52011">
    <property type="entry name" value="PEPTIDASE_M2"/>
    <property type="match status" value="1"/>
</dbReference>
<dbReference type="PRINTS" id="PR00791">
    <property type="entry name" value="PEPDIPTASEA"/>
</dbReference>
<dbReference type="PANTHER" id="PTHR10514:SF44">
    <property type="entry name" value="ANGIOTENSIN-CONVERTING ENZYME-RELATED"/>
    <property type="match status" value="1"/>
</dbReference>
<dbReference type="STRING" id="66420.A0A194QPQ4"/>
<evidence type="ECO:0000256" key="7">
    <source>
        <dbReference type="PIRSR" id="PIRSR601548-4"/>
    </source>
</evidence>
<keyword evidence="4 5" id="KW-0325">Glycoprotein</keyword>
<keyword evidence="10" id="KW-1133">Transmembrane helix</keyword>
<dbReference type="EMBL" id="KQ458714">
    <property type="protein sequence ID" value="KPJ05461.1"/>
    <property type="molecule type" value="Genomic_DNA"/>
</dbReference>
<proteinExistence type="inferred from homology"/>
<dbReference type="Pfam" id="PF01401">
    <property type="entry name" value="Peptidase_M2"/>
    <property type="match status" value="1"/>
</dbReference>
<dbReference type="GO" id="GO:0005886">
    <property type="term" value="C:plasma membrane"/>
    <property type="evidence" value="ECO:0007669"/>
    <property type="project" value="TreeGrafter"/>
</dbReference>
<feature type="glycosylation site" description="N-linked (GlcNAc...) asparagine" evidence="5">
    <location>
        <position position="80"/>
    </location>
</feature>
<feature type="binding site" evidence="6">
    <location>
        <position position="235"/>
    </location>
    <ligand>
        <name>chloride</name>
        <dbReference type="ChEBI" id="CHEBI:17996"/>
        <label>1</label>
    </ligand>
</feature>
<comment type="similarity">
    <text evidence="1 8 9">Belongs to the peptidase M2 family.</text>
</comment>
<dbReference type="EC" id="3.4.-.-" evidence="9"/>
<gene>
    <name evidence="11" type="ORF">RR46_02097</name>
</gene>
<feature type="disulfide bond" evidence="7 8">
    <location>
        <begin position="160"/>
        <end position="168"/>
    </location>
</feature>
<keyword evidence="10" id="KW-0472">Membrane</keyword>
<dbReference type="PANTHER" id="PTHR10514">
    <property type="entry name" value="ANGIOTENSIN-CONVERTING ENZYME"/>
    <property type="match status" value="1"/>
</dbReference>
<dbReference type="GO" id="GO:0008241">
    <property type="term" value="F:peptidyl-dipeptidase activity"/>
    <property type="evidence" value="ECO:0007669"/>
    <property type="project" value="InterPro"/>
</dbReference>